<dbReference type="AlphaFoldDB" id="A0A1Z1MGK3"/>
<dbReference type="PIRSF" id="PIRSF036962">
    <property type="entry name" value="UCP036962_SignTr_Ycf55"/>
    <property type="match status" value="1"/>
</dbReference>
<dbReference type="InterPro" id="IPR017077">
    <property type="entry name" value="Uncharacterised_Ycf55_algae"/>
</dbReference>
<sequence length="313" mass="37251">MVRYWPTKRSIYLNNTVVELFINTEKKIYLKEYNNSNQYLYIDALNLEIRSKLFICIISELKKLILDIIEIDLDLEKINQLKSKINQIFLKNVFRRFLEKINYKGITNLLIDSINKINHDKIIYLIIYFTMGSSKIDHRLFIFEPIYTPYNHVKILLEDFIIQAANETIRKLFSTLGNSPKINSFLKEQSICNRAYLSNRSTILLLNNLKYQYFLQKNLHEVRDIYSERKQILILSSRGVIAKYIQISNVQEINKFNKFKAIFVIWLEFKDLIIPKIEKLVVQIAKYLLYSSLNLINNILVIIIKGIVFYIKN</sequence>
<proteinExistence type="predicted"/>
<dbReference type="EMBL" id="MF101435">
    <property type="protein sequence ID" value="ARW64891.1"/>
    <property type="molecule type" value="Genomic_DNA"/>
</dbReference>
<reference evidence="2" key="1">
    <citation type="journal article" date="2017" name="J. Phycol.">
        <title>Analysis of chloroplast genomes and a supermatrix inform reclassification of the Rhodomelaceae (Rhodophyta).</title>
        <authorList>
            <person name="Diaz-Tapia P."/>
            <person name="Maggs C.A."/>
            <person name="West J.A."/>
            <person name="Verbruggen H."/>
        </authorList>
    </citation>
    <scope>NUCLEOTIDE SEQUENCE</scope>
    <source>
        <strain evidence="2">PD0001</strain>
    </source>
</reference>
<keyword evidence="2" id="KW-0934">Plastid</keyword>
<gene>
    <name evidence="2" type="primary">ycf55</name>
</gene>
<keyword evidence="1" id="KW-0812">Transmembrane</keyword>
<dbReference type="InterPro" id="IPR022552">
    <property type="entry name" value="UPF_Ycf55"/>
</dbReference>
<keyword evidence="1" id="KW-0472">Membrane</keyword>
<dbReference type="Pfam" id="PF12452">
    <property type="entry name" value="DUF3685"/>
    <property type="match status" value="1"/>
</dbReference>
<evidence type="ECO:0000313" key="2">
    <source>
        <dbReference type="EMBL" id="ARW64891.1"/>
    </source>
</evidence>
<name>A0A1Z1MGK3_9FLOR</name>
<geneLocation type="chloroplast" evidence="2"/>
<feature type="transmembrane region" description="Helical" evidence="1">
    <location>
        <begin position="287"/>
        <end position="311"/>
    </location>
</feature>
<organism evidence="2">
    <name type="scientific">Polysiphonia sertularioides</name>
    <dbReference type="NCBI Taxonomy" id="945028"/>
    <lineage>
        <taxon>Eukaryota</taxon>
        <taxon>Rhodophyta</taxon>
        <taxon>Florideophyceae</taxon>
        <taxon>Rhodymeniophycidae</taxon>
        <taxon>Ceramiales</taxon>
        <taxon>Rhodomelaceae</taxon>
        <taxon>Polysiphonioideae</taxon>
        <taxon>Polysiphonia</taxon>
    </lineage>
</organism>
<accession>A0A1Z1MGK3</accession>
<keyword evidence="1" id="KW-1133">Transmembrane helix</keyword>
<evidence type="ECO:0000256" key="1">
    <source>
        <dbReference type="SAM" id="Phobius"/>
    </source>
</evidence>
<protein>
    <submittedName>
        <fullName evidence="2">Uncharacterized protein</fullName>
    </submittedName>
</protein>
<keyword evidence="2" id="KW-0150">Chloroplast</keyword>